<evidence type="ECO:0000313" key="2">
    <source>
        <dbReference type="Proteomes" id="UP001491310"/>
    </source>
</evidence>
<comment type="caution">
    <text evidence="1">The sequence shown here is derived from an EMBL/GenBank/DDBJ whole genome shotgun (WGS) entry which is preliminary data.</text>
</comment>
<keyword evidence="2" id="KW-1185">Reference proteome</keyword>
<accession>A0ABR2YFV0</accession>
<sequence>MEDLDAFLDLEQGYIVNRINHRIISSHIRLKDWQTYNFFPEFGHRYRAQLVDKVVGRNGKIKVNRIKRIRDLQCEPRVIEVVHPDWYRVQMVLNGWTWAEEPMPTTHIQTATKVFEHKLATARKFKYAEDMLHLVLAARYIPAEEKADVYAACEALSFKSRIPLVSTEPLCAWLETSQVPPVIINH</sequence>
<proteinExistence type="predicted"/>
<evidence type="ECO:0000313" key="1">
    <source>
        <dbReference type="EMBL" id="KAK9904715.1"/>
    </source>
</evidence>
<gene>
    <name evidence="1" type="ORF">WJX75_001190</name>
</gene>
<dbReference type="Proteomes" id="UP001491310">
    <property type="component" value="Unassembled WGS sequence"/>
</dbReference>
<dbReference type="EMBL" id="JALJOT010000012">
    <property type="protein sequence ID" value="KAK9904715.1"/>
    <property type="molecule type" value="Genomic_DNA"/>
</dbReference>
<reference evidence="1 2" key="1">
    <citation type="journal article" date="2024" name="Nat. Commun.">
        <title>Phylogenomics reveals the evolutionary origins of lichenization in chlorophyte algae.</title>
        <authorList>
            <person name="Puginier C."/>
            <person name="Libourel C."/>
            <person name="Otte J."/>
            <person name="Skaloud P."/>
            <person name="Haon M."/>
            <person name="Grisel S."/>
            <person name="Petersen M."/>
            <person name="Berrin J.G."/>
            <person name="Delaux P.M."/>
            <person name="Dal Grande F."/>
            <person name="Keller J."/>
        </authorList>
    </citation>
    <scope>NUCLEOTIDE SEQUENCE [LARGE SCALE GENOMIC DNA]</scope>
    <source>
        <strain evidence="1 2">SAG 216-7</strain>
    </source>
</reference>
<name>A0ABR2YFV0_9CHLO</name>
<protein>
    <submittedName>
        <fullName evidence="1">Uncharacterized protein</fullName>
    </submittedName>
</protein>
<organism evidence="1 2">
    <name type="scientific">Coccomyxa subellipsoidea</name>
    <dbReference type="NCBI Taxonomy" id="248742"/>
    <lineage>
        <taxon>Eukaryota</taxon>
        <taxon>Viridiplantae</taxon>
        <taxon>Chlorophyta</taxon>
        <taxon>core chlorophytes</taxon>
        <taxon>Trebouxiophyceae</taxon>
        <taxon>Trebouxiophyceae incertae sedis</taxon>
        <taxon>Coccomyxaceae</taxon>
        <taxon>Coccomyxa</taxon>
    </lineage>
</organism>